<name>A0ABN3MQ20_9ACTN</name>
<gene>
    <name evidence="2" type="ORF">GCM10010406_48320</name>
</gene>
<dbReference type="Gene3D" id="3.30.450.40">
    <property type="match status" value="1"/>
</dbReference>
<dbReference type="SMART" id="SM00091">
    <property type="entry name" value="PAS"/>
    <property type="match status" value="2"/>
</dbReference>
<evidence type="ECO:0000313" key="2">
    <source>
        <dbReference type="EMBL" id="GAA2506042.1"/>
    </source>
</evidence>
<reference evidence="2 3" key="1">
    <citation type="journal article" date="2019" name="Int. J. Syst. Evol. Microbiol.">
        <title>The Global Catalogue of Microorganisms (GCM) 10K type strain sequencing project: providing services to taxonomists for standard genome sequencing and annotation.</title>
        <authorList>
            <consortium name="The Broad Institute Genomics Platform"/>
            <consortium name="The Broad Institute Genome Sequencing Center for Infectious Disease"/>
            <person name="Wu L."/>
            <person name="Ma J."/>
        </authorList>
    </citation>
    <scope>NUCLEOTIDE SEQUENCE [LARGE SCALE GENOMIC DNA]</scope>
    <source>
        <strain evidence="2 3">JCM 6307</strain>
    </source>
</reference>
<feature type="domain" description="PAS" evidence="1">
    <location>
        <begin position="6"/>
        <end position="78"/>
    </location>
</feature>
<dbReference type="SMART" id="SM00065">
    <property type="entry name" value="GAF"/>
    <property type="match status" value="1"/>
</dbReference>
<dbReference type="InterPro" id="IPR052155">
    <property type="entry name" value="Biofilm_reg_signaling"/>
</dbReference>
<organism evidence="2 3">
    <name type="scientific">Streptomyces thermolineatus</name>
    <dbReference type="NCBI Taxonomy" id="44033"/>
    <lineage>
        <taxon>Bacteria</taxon>
        <taxon>Bacillati</taxon>
        <taxon>Actinomycetota</taxon>
        <taxon>Actinomycetes</taxon>
        <taxon>Kitasatosporales</taxon>
        <taxon>Streptomycetaceae</taxon>
        <taxon>Streptomyces</taxon>
    </lineage>
</organism>
<dbReference type="PROSITE" id="PS50112">
    <property type="entry name" value="PAS"/>
    <property type="match status" value="1"/>
</dbReference>
<dbReference type="SUPFAM" id="SSF55785">
    <property type="entry name" value="PYP-like sensor domain (PAS domain)"/>
    <property type="match status" value="2"/>
</dbReference>
<dbReference type="InterPro" id="IPR003018">
    <property type="entry name" value="GAF"/>
</dbReference>
<evidence type="ECO:0000259" key="1">
    <source>
        <dbReference type="PROSITE" id="PS50112"/>
    </source>
</evidence>
<dbReference type="NCBIfam" id="TIGR00229">
    <property type="entry name" value="sensory_box"/>
    <property type="match status" value="1"/>
</dbReference>
<dbReference type="InterPro" id="IPR035965">
    <property type="entry name" value="PAS-like_dom_sf"/>
</dbReference>
<dbReference type="PANTHER" id="PTHR44757:SF2">
    <property type="entry name" value="BIOFILM ARCHITECTURE MAINTENANCE PROTEIN MBAA"/>
    <property type="match status" value="1"/>
</dbReference>
<dbReference type="InterPro" id="IPR013656">
    <property type="entry name" value="PAS_4"/>
</dbReference>
<sequence length="461" mass="49225">MPPAGDTDLLAALLDGMDAALCAFDPDGTVTHWNREAERLLGWTGREAVGRRFLTGWALRAADAEEVHDRVMGALDRPGPRAAEFAMVTKEGSRLLVRARSCAVRDHRGRPAGVYCSFSEAHRQAGPERSLSVVEALFTGAPWGAVLVDADLRVALVGPVAARMLRRDGDTLPGLPVADLPRTGGGELEAVVRHVRDEGGPAAPVDLWVGTEDGTGTGTGTGGRRCWRSAFLRLDAPSAGGTAPLGVLWVFEDVTDARLAEQETAQLRTRGSRLHRAALAAAECEDPMEAAAVHLDSSLAGFAEHAVLDLLVGERRLVRRLVAPCGASGPQPCLPAEPAGIPVRYDDGHPALQAVERCGPVRASFGPVDPLDEAVRPRIREWAAARRWPADTAHGLCAALRSRGRTLGTVTFLRGAGRRHFTREDTVYAEEVAARVAASVDQSLLAARRPRPERHRRPGAG</sequence>
<dbReference type="Gene3D" id="3.30.450.20">
    <property type="entry name" value="PAS domain"/>
    <property type="match status" value="2"/>
</dbReference>
<dbReference type="PANTHER" id="PTHR44757">
    <property type="entry name" value="DIGUANYLATE CYCLASE DGCP"/>
    <property type="match status" value="1"/>
</dbReference>
<comment type="caution">
    <text evidence="2">The sequence shown here is derived from an EMBL/GenBank/DDBJ whole genome shotgun (WGS) entry which is preliminary data.</text>
</comment>
<dbReference type="Proteomes" id="UP001501358">
    <property type="component" value="Unassembled WGS sequence"/>
</dbReference>
<dbReference type="EMBL" id="BAAATA010000039">
    <property type="protein sequence ID" value="GAA2506042.1"/>
    <property type="molecule type" value="Genomic_DNA"/>
</dbReference>
<dbReference type="Pfam" id="PF08448">
    <property type="entry name" value="PAS_4"/>
    <property type="match status" value="1"/>
</dbReference>
<keyword evidence="3" id="KW-1185">Reference proteome</keyword>
<evidence type="ECO:0000313" key="3">
    <source>
        <dbReference type="Proteomes" id="UP001501358"/>
    </source>
</evidence>
<protein>
    <submittedName>
        <fullName evidence="2">PAS domain-containing protein</fullName>
    </submittedName>
</protein>
<accession>A0ABN3MQ20</accession>
<dbReference type="InterPro" id="IPR000014">
    <property type="entry name" value="PAS"/>
</dbReference>
<dbReference type="SUPFAM" id="SSF55781">
    <property type="entry name" value="GAF domain-like"/>
    <property type="match status" value="1"/>
</dbReference>
<dbReference type="InterPro" id="IPR029016">
    <property type="entry name" value="GAF-like_dom_sf"/>
</dbReference>
<proteinExistence type="predicted"/>
<dbReference type="CDD" id="cd00130">
    <property type="entry name" value="PAS"/>
    <property type="match status" value="1"/>
</dbReference>